<dbReference type="EMBL" id="UOGA01000232">
    <property type="protein sequence ID" value="VAX22870.1"/>
    <property type="molecule type" value="Genomic_DNA"/>
</dbReference>
<dbReference type="SUPFAM" id="SSF46785">
    <property type="entry name" value="Winged helix' DNA-binding domain"/>
    <property type="match status" value="1"/>
</dbReference>
<dbReference type="Pfam" id="PF01475">
    <property type="entry name" value="FUR"/>
    <property type="match status" value="1"/>
</dbReference>
<name>A0A3B1CJN8_9ZZZZ</name>
<dbReference type="GO" id="GO:0045892">
    <property type="term" value="P:negative regulation of DNA-templated transcription"/>
    <property type="evidence" value="ECO:0007669"/>
    <property type="project" value="TreeGrafter"/>
</dbReference>
<dbReference type="CDD" id="cd07153">
    <property type="entry name" value="Fur_like"/>
    <property type="match status" value="1"/>
</dbReference>
<dbReference type="Gene3D" id="1.10.10.10">
    <property type="entry name" value="Winged helix-like DNA-binding domain superfamily/Winged helix DNA-binding domain"/>
    <property type="match status" value="1"/>
</dbReference>
<dbReference type="AlphaFoldDB" id="A0A3B1CJN8"/>
<reference evidence="1" key="1">
    <citation type="submission" date="2018-06" db="EMBL/GenBank/DDBJ databases">
        <authorList>
            <person name="Zhirakovskaya E."/>
        </authorList>
    </citation>
    <scope>NUCLEOTIDE SEQUENCE</scope>
</reference>
<dbReference type="InterPro" id="IPR036390">
    <property type="entry name" value="WH_DNA-bd_sf"/>
</dbReference>
<dbReference type="PANTHER" id="PTHR33202">
    <property type="entry name" value="ZINC UPTAKE REGULATION PROTEIN"/>
    <property type="match status" value="1"/>
</dbReference>
<dbReference type="GO" id="GO:0008270">
    <property type="term" value="F:zinc ion binding"/>
    <property type="evidence" value="ECO:0007669"/>
    <property type="project" value="TreeGrafter"/>
</dbReference>
<dbReference type="GO" id="GO:1900376">
    <property type="term" value="P:regulation of secondary metabolite biosynthetic process"/>
    <property type="evidence" value="ECO:0007669"/>
    <property type="project" value="TreeGrafter"/>
</dbReference>
<dbReference type="InterPro" id="IPR002481">
    <property type="entry name" value="FUR"/>
</dbReference>
<gene>
    <name evidence="1" type="ORF">MNBD_NITROSPINAE04-699</name>
</gene>
<organism evidence="1">
    <name type="scientific">hydrothermal vent metagenome</name>
    <dbReference type="NCBI Taxonomy" id="652676"/>
    <lineage>
        <taxon>unclassified sequences</taxon>
        <taxon>metagenomes</taxon>
        <taxon>ecological metagenomes</taxon>
    </lineage>
</organism>
<sequence length="151" mass="16915">MLYLIKKQEGFKAMELYIRNTTELANLLRDYGITATLQRVEIAGILLSKKQHLSAEEVMGKVNQGRSIVSKATVYNTLRLFAKKGLVKEVIADPTKIFYEPKTESHHHFFNVDTGELTDFNADLKMTDIIPDAPEGMTVKGVDVTIRVSAA</sequence>
<dbReference type="PANTHER" id="PTHR33202:SF7">
    <property type="entry name" value="FERRIC UPTAKE REGULATION PROTEIN"/>
    <property type="match status" value="1"/>
</dbReference>
<evidence type="ECO:0000313" key="1">
    <source>
        <dbReference type="EMBL" id="VAX22870.1"/>
    </source>
</evidence>
<protein>
    <submittedName>
        <fullName evidence="1">Iron-responsive regulator Irr</fullName>
    </submittedName>
</protein>
<accession>A0A3B1CJN8</accession>
<dbReference type="GO" id="GO:0000976">
    <property type="term" value="F:transcription cis-regulatory region binding"/>
    <property type="evidence" value="ECO:0007669"/>
    <property type="project" value="TreeGrafter"/>
</dbReference>
<dbReference type="InterPro" id="IPR036388">
    <property type="entry name" value="WH-like_DNA-bd_sf"/>
</dbReference>
<dbReference type="GO" id="GO:0003700">
    <property type="term" value="F:DNA-binding transcription factor activity"/>
    <property type="evidence" value="ECO:0007669"/>
    <property type="project" value="InterPro"/>
</dbReference>
<proteinExistence type="predicted"/>